<organism evidence="3 4">
    <name type="scientific">Brassica campestris</name>
    <name type="common">Field mustard</name>
    <dbReference type="NCBI Taxonomy" id="3711"/>
    <lineage>
        <taxon>Eukaryota</taxon>
        <taxon>Viridiplantae</taxon>
        <taxon>Streptophyta</taxon>
        <taxon>Embryophyta</taxon>
        <taxon>Tracheophyta</taxon>
        <taxon>Spermatophyta</taxon>
        <taxon>Magnoliopsida</taxon>
        <taxon>eudicotyledons</taxon>
        <taxon>Gunneridae</taxon>
        <taxon>Pentapetalae</taxon>
        <taxon>rosids</taxon>
        <taxon>malvids</taxon>
        <taxon>Brassicales</taxon>
        <taxon>Brassicaceae</taxon>
        <taxon>Brassiceae</taxon>
        <taxon>Brassica</taxon>
    </lineage>
</organism>
<keyword evidence="1" id="KW-0732">Signal</keyword>
<proteinExistence type="predicted"/>
<dbReference type="Proteomes" id="UP000264353">
    <property type="component" value="Chromosome A5"/>
</dbReference>
<reference evidence="3 4" key="1">
    <citation type="submission" date="2018-06" db="EMBL/GenBank/DDBJ databases">
        <title>WGS assembly of Brassica rapa FPsc.</title>
        <authorList>
            <person name="Bowman J."/>
            <person name="Kohchi T."/>
            <person name="Yamato K."/>
            <person name="Jenkins J."/>
            <person name="Shu S."/>
            <person name="Ishizaki K."/>
            <person name="Yamaoka S."/>
            <person name="Nishihama R."/>
            <person name="Nakamura Y."/>
            <person name="Berger F."/>
            <person name="Adam C."/>
            <person name="Aki S."/>
            <person name="Althoff F."/>
            <person name="Araki T."/>
            <person name="Arteaga-Vazquez M."/>
            <person name="Balasubrmanian S."/>
            <person name="Bauer D."/>
            <person name="Boehm C."/>
            <person name="Briginshaw L."/>
            <person name="Caballero-Perez J."/>
            <person name="Catarino B."/>
            <person name="Chen F."/>
            <person name="Chiyoda S."/>
            <person name="Chovatia M."/>
            <person name="Davies K."/>
            <person name="Delmans M."/>
            <person name="Demura T."/>
            <person name="Dierschke T."/>
            <person name="Dolan L."/>
            <person name="Dorantes-Acosta A."/>
            <person name="Eklund D."/>
            <person name="Florent S."/>
            <person name="Flores-Sandoval E."/>
            <person name="Fujiyama A."/>
            <person name="Fukuzawa H."/>
            <person name="Galik B."/>
            <person name="Grimanelli D."/>
            <person name="Grimwood J."/>
            <person name="Grossniklaus U."/>
            <person name="Hamada T."/>
            <person name="Haseloff J."/>
            <person name="Hetherington A."/>
            <person name="Higo A."/>
            <person name="Hirakawa Y."/>
            <person name="Hundley H."/>
            <person name="Ikeda Y."/>
            <person name="Inoue K."/>
            <person name="Inoue S."/>
            <person name="Ishida S."/>
            <person name="Jia Q."/>
            <person name="Kakita M."/>
            <person name="Kanazawa T."/>
            <person name="Kawai Y."/>
            <person name="Kawashima T."/>
            <person name="Kennedy M."/>
            <person name="Kinose K."/>
            <person name="Kinoshita T."/>
            <person name="Kohara Y."/>
            <person name="Koide E."/>
            <person name="Komatsu K."/>
            <person name="Kopischke S."/>
            <person name="Kubo M."/>
            <person name="Kyozuka J."/>
            <person name="Lagercrantz U."/>
            <person name="Lin S."/>
            <person name="Lindquist E."/>
            <person name="Lipzen A."/>
            <person name="Lu C."/>
            <person name="Luna E."/>
            <person name="Martienssen R."/>
            <person name="Minamino N."/>
            <person name="Mizutani M."/>
            <person name="Mizutani M."/>
            <person name="Mochizuki N."/>
            <person name="Monte I."/>
            <person name="Mosher R."/>
            <person name="Nagasaki H."/>
            <person name="Nakagami H."/>
            <person name="Naramoto S."/>
            <person name="Nishitani K."/>
            <person name="Ohtani M."/>
            <person name="Okamoto T."/>
            <person name="Okumura M."/>
            <person name="Phillips J."/>
            <person name="Pollak B."/>
            <person name="Reinders A."/>
            <person name="Roevekamp M."/>
            <person name="Sano R."/>
            <person name="Sawa S."/>
            <person name="Schmid M."/>
            <person name="Shirakawa M."/>
            <person name="Solano R."/>
            <person name="Spunde A."/>
            <person name="Suetsugu N."/>
            <person name="Sugano S."/>
            <person name="Sugiyama A."/>
            <person name="Sun R."/>
            <person name="Suzuki Y."/>
            <person name="Takenaka M."/>
            <person name="Takezawa D."/>
            <person name="Tomogane H."/>
            <person name="Tsuzuki M."/>
            <person name="Ueda T."/>
            <person name="Umeda M."/>
            <person name="Ward J."/>
            <person name="Watanabe Y."/>
            <person name="Yazaki K."/>
            <person name="Yokoyama R."/>
            <person name="Yoshitake Y."/>
            <person name="Yotsui I."/>
            <person name="Zachgo S."/>
            <person name="Schmutz J."/>
        </authorList>
    </citation>
    <scope>NUCLEOTIDE SEQUENCE [LARGE SCALE GENOMIC DNA]</scope>
    <source>
        <strain evidence="4">cv. B-3</strain>
    </source>
</reference>
<dbReference type="AlphaFoldDB" id="A0A397ZNN7"/>
<feature type="signal peptide" evidence="1">
    <location>
        <begin position="1"/>
        <end position="23"/>
    </location>
</feature>
<dbReference type="InterPro" id="IPR001623">
    <property type="entry name" value="DnaJ_domain"/>
</dbReference>
<dbReference type="PANTHER" id="PTHR45184:SF1">
    <property type="entry name" value="DNAJ PROTEIN ERDJ3A"/>
    <property type="match status" value="1"/>
</dbReference>
<dbReference type="InterPro" id="IPR036249">
    <property type="entry name" value="Thioredoxin-like_sf"/>
</dbReference>
<evidence type="ECO:0000256" key="1">
    <source>
        <dbReference type="SAM" id="SignalP"/>
    </source>
</evidence>
<feature type="chain" id="PRO_5017298676" description="J domain-containing protein" evidence="1">
    <location>
        <begin position="24"/>
        <end position="591"/>
    </location>
</feature>
<dbReference type="InterPro" id="IPR018253">
    <property type="entry name" value="DnaJ_domain_CS"/>
</dbReference>
<dbReference type="Pfam" id="PF00226">
    <property type="entry name" value="DnaJ"/>
    <property type="match status" value="1"/>
</dbReference>
<name>A0A397ZNN7_BRACM</name>
<protein>
    <recommendedName>
        <fullName evidence="2">J domain-containing protein</fullName>
    </recommendedName>
</protein>
<dbReference type="SUPFAM" id="SSF46565">
    <property type="entry name" value="Chaperone J-domain"/>
    <property type="match status" value="1"/>
</dbReference>
<dbReference type="PROSITE" id="PS00636">
    <property type="entry name" value="DNAJ_1"/>
    <property type="match status" value="1"/>
</dbReference>
<dbReference type="PANTHER" id="PTHR45184">
    <property type="entry name" value="DNAJ PROTEIN ERDJ3A"/>
    <property type="match status" value="1"/>
</dbReference>
<dbReference type="EMBL" id="CM010632">
    <property type="protein sequence ID" value="RID64163.1"/>
    <property type="molecule type" value="Genomic_DNA"/>
</dbReference>
<dbReference type="CDD" id="cd06257">
    <property type="entry name" value="DnaJ"/>
    <property type="match status" value="1"/>
</dbReference>
<dbReference type="Gene3D" id="1.10.287.110">
    <property type="entry name" value="DnaJ domain"/>
    <property type="match status" value="1"/>
</dbReference>
<dbReference type="InterPro" id="IPR036869">
    <property type="entry name" value="J_dom_sf"/>
</dbReference>
<gene>
    <name evidence="3" type="ORF">BRARA_E03119</name>
</gene>
<dbReference type="SUPFAM" id="SSF52833">
    <property type="entry name" value="Thioredoxin-like"/>
    <property type="match status" value="1"/>
</dbReference>
<dbReference type="PRINTS" id="PR00625">
    <property type="entry name" value="JDOMAIN"/>
</dbReference>
<dbReference type="InterPro" id="IPR052842">
    <property type="entry name" value="ER_Co-chaperone"/>
</dbReference>
<evidence type="ECO:0000313" key="3">
    <source>
        <dbReference type="EMBL" id="RID64163.1"/>
    </source>
</evidence>
<feature type="domain" description="J" evidence="2">
    <location>
        <begin position="27"/>
        <end position="91"/>
    </location>
</feature>
<sequence length="591" mass="63385">MVRTQLVVSVVLVSTLLLLNAEAKTVDPYKVLGVSRDAKPREIQKAFHKQSLKYHPDKNKNKGAQEKFAEINNAYEILSDEEKRKNYDLYGDEKGQPGFGSGFPGGNGGGYSYSSGGGQGGGFNFGGPGGWQNMGGGGGGGGGSKSFSFSFGGGGGGPSASGSSFGFGMDDIFSMFGGGGGGAKGRDQFGGFGGFGGGSSKAESRSRSGSVATVKTVTSQVYKKDIVDQGMTWLLLSYLPSQRGTQYHESVIEEVAASLQGALKVGRINCETESSLCKQLGVVPRRAPRLFVYSYTSSGKATLAEYTEELVAKKVKSFCQEHLPRFSKRVDLNTFDVSAISSQGIPRVMLLSTKKDTPVIWRVLSGLYNGRFVFYNTEVHDASDPKVKNLGVDAFPAIVGWLSNGEKQVLKTGITVKNLKTAVQEIGKLLEGFEKKNKKVSSNSQSGQAKSEPVEKIHLLSRTNFDSICGENVPVCIIGAFISPQGKEKLHSILSKVSQKSLSRRQASGTGSQDTVSYSLVDAEKQSSFLSSFDKSEFKASDKVLIAYKPKRGKFATFKGDMTMEEAEKFVAAVLNGDVQFSKTRQKPQIK</sequence>
<dbReference type="PROSITE" id="PS50076">
    <property type="entry name" value="DNAJ_2"/>
    <property type="match status" value="1"/>
</dbReference>
<evidence type="ECO:0000259" key="2">
    <source>
        <dbReference type="PROSITE" id="PS50076"/>
    </source>
</evidence>
<evidence type="ECO:0000313" key="4">
    <source>
        <dbReference type="Proteomes" id="UP000264353"/>
    </source>
</evidence>
<accession>A0A397ZNN7</accession>
<dbReference type="SMART" id="SM00271">
    <property type="entry name" value="DnaJ"/>
    <property type="match status" value="1"/>
</dbReference>
<dbReference type="Gene3D" id="3.40.30.10">
    <property type="entry name" value="Glutaredoxin"/>
    <property type="match status" value="1"/>
</dbReference>